<dbReference type="InterPro" id="IPR011950">
    <property type="entry name" value="HAD-SF_hydro_IA_CTE7"/>
</dbReference>
<evidence type="ECO:0000256" key="3">
    <source>
        <dbReference type="ARBA" id="ARBA00022842"/>
    </source>
</evidence>
<gene>
    <name evidence="4" type="primary">NANP</name>
</gene>
<dbReference type="InterPro" id="IPR023214">
    <property type="entry name" value="HAD_sf"/>
</dbReference>
<dbReference type="CDD" id="cd04305">
    <property type="entry name" value="HAD_Neu5Ac-Pase_like"/>
    <property type="match status" value="1"/>
</dbReference>
<dbReference type="PANTHER" id="PTHR46470">
    <property type="entry name" value="N-ACYLNEURAMINATE-9-PHOSPHATASE"/>
    <property type="match status" value="1"/>
</dbReference>
<keyword evidence="3" id="KW-0460">Magnesium</keyword>
<dbReference type="Gene3D" id="1.20.120.710">
    <property type="entry name" value="Haloacid dehalogenase hydrolase-like domain"/>
    <property type="match status" value="1"/>
</dbReference>
<dbReference type="PANTHER" id="PTHR46470:SF3">
    <property type="entry name" value="N-ACYLNEURAMINATE-9-PHOSPHATASE"/>
    <property type="match status" value="1"/>
</dbReference>
<dbReference type="SUPFAM" id="SSF56784">
    <property type="entry name" value="HAD-like"/>
    <property type="match status" value="1"/>
</dbReference>
<dbReference type="Proteomes" id="UP000472276">
    <property type="component" value="Unassembled WGS sequence"/>
</dbReference>
<protein>
    <recommendedName>
        <fullName evidence="6">N-acetylneuraminic acid phosphatase</fullName>
    </recommendedName>
</protein>
<dbReference type="GO" id="GO:0046380">
    <property type="term" value="P:N-acetylneuraminate biosynthetic process"/>
    <property type="evidence" value="ECO:0007669"/>
    <property type="project" value="TreeGrafter"/>
</dbReference>
<dbReference type="OMA" id="PQETHDT"/>
<dbReference type="InterPro" id="IPR051400">
    <property type="entry name" value="HAD-like_hydrolase"/>
</dbReference>
<dbReference type="SFLD" id="SFLDS00003">
    <property type="entry name" value="Haloacid_Dehalogenase"/>
    <property type="match status" value="1"/>
</dbReference>
<dbReference type="AlphaFoldDB" id="A0A668VXC5"/>
<evidence type="ECO:0000256" key="2">
    <source>
        <dbReference type="ARBA" id="ARBA00022801"/>
    </source>
</evidence>
<dbReference type="GO" id="GO:0050124">
    <property type="term" value="F:N-acylneuraminate-9-phosphatase activity"/>
    <property type="evidence" value="ECO:0007669"/>
    <property type="project" value="TreeGrafter"/>
</dbReference>
<evidence type="ECO:0000313" key="5">
    <source>
        <dbReference type="Proteomes" id="UP000472276"/>
    </source>
</evidence>
<dbReference type="SFLD" id="SFLDG01135">
    <property type="entry name" value="C1.5.6:_HAD__Beta-PGM__Phospha"/>
    <property type="match status" value="1"/>
</dbReference>
<dbReference type="PRINTS" id="PR00413">
    <property type="entry name" value="HADHALOGNASE"/>
</dbReference>
<comment type="cofactor">
    <cofactor evidence="1">
        <name>Mg(2+)</name>
        <dbReference type="ChEBI" id="CHEBI:18420"/>
    </cofactor>
</comment>
<evidence type="ECO:0000313" key="4">
    <source>
        <dbReference type="Ensembl" id="ENSOABP00000055533.2"/>
    </source>
</evidence>
<dbReference type="InterPro" id="IPR036412">
    <property type="entry name" value="HAD-like_sf"/>
</dbReference>
<dbReference type="NCBIfam" id="TIGR01549">
    <property type="entry name" value="HAD-SF-IA-v1"/>
    <property type="match status" value="1"/>
</dbReference>
<sequence>MLIRTTTPMNRFTRQHFRKRPAFWRRMIEHSSTADGMAVKAILFDLDNTLIETSRAGEVALKKTSEFLKTTLGLDDSTVCTICDKFKQKLFHESFDCSAGQTIDDVRAHHWEESIKETVGNCSMPSLPAQCYNMWKSSRLELLTLSPQVCNLLKQLRSSYKLLLLTNGVAQTQREKVATAGCEEFFDAIVIAGEHKEQKPFPSIFRLCFSILEVEAQDCVMVGDSLDTDIQGGLNAGVRATVWINSAGGAASDGSVKPDYTITTVLELPDILAQLQ</sequence>
<accession>A0A668VXC5</accession>
<keyword evidence="5" id="KW-1185">Reference proteome</keyword>
<keyword evidence="2" id="KW-0378">Hydrolase</keyword>
<dbReference type="InterPro" id="IPR006439">
    <property type="entry name" value="HAD-SF_hydro_IA"/>
</dbReference>
<dbReference type="NCBIfam" id="TIGR02253">
    <property type="entry name" value="CTE7"/>
    <property type="match status" value="1"/>
</dbReference>
<proteinExistence type="predicted"/>
<evidence type="ECO:0008006" key="6">
    <source>
        <dbReference type="Google" id="ProtNLM"/>
    </source>
</evidence>
<organism evidence="4 5">
    <name type="scientific">Oreochromis aureus</name>
    <name type="common">Israeli tilapia</name>
    <name type="synonym">Chromis aureus</name>
    <dbReference type="NCBI Taxonomy" id="47969"/>
    <lineage>
        <taxon>Eukaryota</taxon>
        <taxon>Metazoa</taxon>
        <taxon>Chordata</taxon>
        <taxon>Craniata</taxon>
        <taxon>Vertebrata</taxon>
        <taxon>Euteleostomi</taxon>
        <taxon>Actinopterygii</taxon>
        <taxon>Neopterygii</taxon>
        <taxon>Teleostei</taxon>
        <taxon>Neoteleostei</taxon>
        <taxon>Acanthomorphata</taxon>
        <taxon>Ovalentaria</taxon>
        <taxon>Cichlomorphae</taxon>
        <taxon>Cichliformes</taxon>
        <taxon>Cichlidae</taxon>
        <taxon>African cichlids</taxon>
        <taxon>Pseudocrenilabrinae</taxon>
        <taxon>Oreochromini</taxon>
        <taxon>Oreochromis</taxon>
    </lineage>
</organism>
<name>A0A668VXC5_OREAU</name>
<dbReference type="SFLD" id="SFLDG01129">
    <property type="entry name" value="C1.5:_HAD__Beta-PGM__Phosphata"/>
    <property type="match status" value="1"/>
</dbReference>
<evidence type="ECO:0000256" key="1">
    <source>
        <dbReference type="ARBA" id="ARBA00001946"/>
    </source>
</evidence>
<dbReference type="Gene3D" id="3.40.50.1000">
    <property type="entry name" value="HAD superfamily/HAD-like"/>
    <property type="match status" value="1"/>
</dbReference>
<reference evidence="4" key="1">
    <citation type="submission" date="2025-08" db="UniProtKB">
        <authorList>
            <consortium name="Ensembl"/>
        </authorList>
    </citation>
    <scope>IDENTIFICATION</scope>
</reference>
<reference evidence="4" key="2">
    <citation type="submission" date="2025-09" db="UniProtKB">
        <authorList>
            <consortium name="Ensembl"/>
        </authorList>
    </citation>
    <scope>IDENTIFICATION</scope>
</reference>
<dbReference type="Ensembl" id="ENSOABT00000056936.2">
    <property type="protein sequence ID" value="ENSOABP00000055533.2"/>
    <property type="gene ID" value="ENSOABG00000024516.2"/>
</dbReference>
<dbReference type="Pfam" id="PF00702">
    <property type="entry name" value="Hydrolase"/>
    <property type="match status" value="1"/>
</dbReference>